<name>A0ACC6MQA1_MYCPF</name>
<comment type="caution">
    <text evidence="1">The sequence shown here is derived from an EMBL/GenBank/DDBJ whole genome shotgun (WGS) entry which is preliminary data.</text>
</comment>
<sequence>MITTTGLTRIGELVVPAATGVATTTGATTAPGTPTTVTNVAAGNALVAPEPSTTSKETAFTPAVFEVNVTDANNCSYSATDAA</sequence>
<proteinExistence type="predicted"/>
<dbReference type="Proteomes" id="UP001289645">
    <property type="component" value="Unassembled WGS sequence"/>
</dbReference>
<protein>
    <submittedName>
        <fullName evidence="1">Uncharacterized protein</fullName>
    </submittedName>
</protein>
<evidence type="ECO:0000313" key="2">
    <source>
        <dbReference type="Proteomes" id="UP001289645"/>
    </source>
</evidence>
<reference evidence="1 2" key="1">
    <citation type="journal article" date="2021" name="Chemosphere">
        <title>Bioballs carrying a syntrophic Rhodococcus and Mycolicibacterium consortium for simultaneous sorption and biodegradation of fuel oil in contaminated freshwater.</title>
        <authorList>
            <person name="Naloka K."/>
            <person name="Polrit D."/>
            <person name="Muangchinda C."/>
            <person name="Thoetkiattikul H."/>
            <person name="Pinyakong O."/>
        </authorList>
    </citation>
    <scope>NUCLEOTIDE SEQUENCE [LARGE SCALE GENOMIC DNA]</scope>
    <source>
        <strain evidence="1 2">J101</strain>
    </source>
</reference>
<feature type="non-terminal residue" evidence="1">
    <location>
        <position position="83"/>
    </location>
</feature>
<organism evidence="1 2">
    <name type="scientific">Mycolicibacterium parafortuitum</name>
    <name type="common">Mycobacterium parafortuitum</name>
    <dbReference type="NCBI Taxonomy" id="39692"/>
    <lineage>
        <taxon>Bacteria</taxon>
        <taxon>Bacillati</taxon>
        <taxon>Actinomycetota</taxon>
        <taxon>Actinomycetes</taxon>
        <taxon>Mycobacteriales</taxon>
        <taxon>Mycobacteriaceae</taxon>
        <taxon>Mycolicibacterium</taxon>
    </lineage>
</organism>
<evidence type="ECO:0000313" key="1">
    <source>
        <dbReference type="EMBL" id="MDZ5089190.1"/>
    </source>
</evidence>
<keyword evidence="2" id="KW-1185">Reference proteome</keyword>
<accession>A0ACC6MQA1</accession>
<dbReference type="EMBL" id="JAOXLN010000100">
    <property type="protein sequence ID" value="MDZ5089190.1"/>
    <property type="molecule type" value="Genomic_DNA"/>
</dbReference>
<gene>
    <name evidence="1" type="ORF">OHX15_27750</name>
</gene>